<reference evidence="1" key="2">
    <citation type="journal article" date="2015" name="Data Brief">
        <title>Shoot transcriptome of the giant reed, Arundo donax.</title>
        <authorList>
            <person name="Barrero R.A."/>
            <person name="Guerrero F.D."/>
            <person name="Moolhuijzen P."/>
            <person name="Goolsby J.A."/>
            <person name="Tidwell J."/>
            <person name="Bellgard S.E."/>
            <person name="Bellgard M.I."/>
        </authorList>
    </citation>
    <scope>NUCLEOTIDE SEQUENCE</scope>
    <source>
        <tissue evidence="1">Shoot tissue taken approximately 20 cm above the soil surface</tissue>
    </source>
</reference>
<reference evidence="1" key="1">
    <citation type="submission" date="2014-09" db="EMBL/GenBank/DDBJ databases">
        <authorList>
            <person name="Magalhaes I.L.F."/>
            <person name="Oliveira U."/>
            <person name="Santos F.R."/>
            <person name="Vidigal T.H.D.A."/>
            <person name="Brescovit A.D."/>
            <person name="Santos A.J."/>
        </authorList>
    </citation>
    <scope>NUCLEOTIDE SEQUENCE</scope>
    <source>
        <tissue evidence="1">Shoot tissue taken approximately 20 cm above the soil surface</tissue>
    </source>
</reference>
<dbReference type="AlphaFoldDB" id="A0A0A9DK33"/>
<accession>A0A0A9DK33</accession>
<proteinExistence type="predicted"/>
<evidence type="ECO:0000313" key="1">
    <source>
        <dbReference type="EMBL" id="JAD84097.1"/>
    </source>
</evidence>
<organism evidence="1">
    <name type="scientific">Arundo donax</name>
    <name type="common">Giant reed</name>
    <name type="synonym">Donax arundinaceus</name>
    <dbReference type="NCBI Taxonomy" id="35708"/>
    <lineage>
        <taxon>Eukaryota</taxon>
        <taxon>Viridiplantae</taxon>
        <taxon>Streptophyta</taxon>
        <taxon>Embryophyta</taxon>
        <taxon>Tracheophyta</taxon>
        <taxon>Spermatophyta</taxon>
        <taxon>Magnoliopsida</taxon>
        <taxon>Liliopsida</taxon>
        <taxon>Poales</taxon>
        <taxon>Poaceae</taxon>
        <taxon>PACMAD clade</taxon>
        <taxon>Arundinoideae</taxon>
        <taxon>Arundineae</taxon>
        <taxon>Arundo</taxon>
    </lineage>
</organism>
<dbReference type="EMBL" id="GBRH01213798">
    <property type="protein sequence ID" value="JAD84097.1"/>
    <property type="molecule type" value="Transcribed_RNA"/>
</dbReference>
<sequence length="49" mass="5596">MVKWILGQMLKKMSNSMHFCREPQGKGGTIIKQVSIQVNQNNLYAIMSL</sequence>
<protein>
    <submittedName>
        <fullName evidence="1">Uncharacterized protein</fullName>
    </submittedName>
</protein>
<name>A0A0A9DK33_ARUDO</name>